<protein>
    <submittedName>
        <fullName evidence="2">Uncharacterized protein</fullName>
    </submittedName>
</protein>
<comment type="caution">
    <text evidence="2">The sequence shown here is derived from an EMBL/GenBank/DDBJ whole genome shotgun (WGS) entry which is preliminary data.</text>
</comment>
<name>A0AAV4QVS7_CAEEX</name>
<feature type="compositionally biased region" description="Polar residues" evidence="1">
    <location>
        <begin position="309"/>
        <end position="327"/>
    </location>
</feature>
<proteinExistence type="predicted"/>
<feature type="compositionally biased region" description="Acidic residues" evidence="1">
    <location>
        <begin position="337"/>
        <end position="360"/>
    </location>
</feature>
<feature type="region of interest" description="Disordered" evidence="1">
    <location>
        <begin position="1"/>
        <end position="73"/>
    </location>
</feature>
<dbReference type="EMBL" id="BPLR01006993">
    <property type="protein sequence ID" value="GIY13738.1"/>
    <property type="molecule type" value="Genomic_DNA"/>
</dbReference>
<feature type="compositionally biased region" description="Basic and acidic residues" evidence="1">
    <location>
        <begin position="274"/>
        <end position="286"/>
    </location>
</feature>
<evidence type="ECO:0000313" key="2">
    <source>
        <dbReference type="EMBL" id="GIY13738.1"/>
    </source>
</evidence>
<reference evidence="2 3" key="1">
    <citation type="submission" date="2021-06" db="EMBL/GenBank/DDBJ databases">
        <title>Caerostris extrusa draft genome.</title>
        <authorList>
            <person name="Kono N."/>
            <person name="Arakawa K."/>
        </authorList>
    </citation>
    <scope>NUCLEOTIDE SEQUENCE [LARGE SCALE GENOMIC DNA]</scope>
</reference>
<evidence type="ECO:0000313" key="3">
    <source>
        <dbReference type="Proteomes" id="UP001054945"/>
    </source>
</evidence>
<dbReference type="Proteomes" id="UP001054945">
    <property type="component" value="Unassembled WGS sequence"/>
</dbReference>
<feature type="compositionally biased region" description="Basic and acidic residues" evidence="1">
    <location>
        <begin position="11"/>
        <end position="35"/>
    </location>
</feature>
<sequence>MNGATINGSKIRVDPFRGDGVKRGDRGDGDIRGSKDGGYSSGDKRGDCGGGEYHGVRGDGFHYGGDRGSRYGKPSYGCGGVYRSRSTMGPSKKQRWLASSSFIPSAFFQIMPDKTRKVDEENKEGSPDEEQGSSDGGSTASGPAMATAQASASAQPAASQQPDPSQPGPSRLPQDTNLLFTDMVEPATSSDPPPDLGVEWGARPKHLDIPEERPPKEKSKSPGKRIMDGFVSIGSSVTSMVKQLLPDPKRKSLIGKDSPSSDRDELVDYEETELEKKTSAPPEKRQKPNLTSELVTPTPSRHSVASEPTYESSLADDSSMGAFQSSGSERKRPRDEGADDEDEETDREEAEGNEAMESGEEAEKIADEEMPYIDE</sequence>
<gene>
    <name evidence="2" type="ORF">CEXT_462551</name>
</gene>
<feature type="region of interest" description="Disordered" evidence="1">
    <location>
        <begin position="108"/>
        <end position="375"/>
    </location>
</feature>
<feature type="compositionally biased region" description="Basic and acidic residues" evidence="1">
    <location>
        <begin position="113"/>
        <end position="126"/>
    </location>
</feature>
<feature type="compositionally biased region" description="Polar residues" evidence="1">
    <location>
        <begin position="288"/>
        <end position="303"/>
    </location>
</feature>
<organism evidence="2 3">
    <name type="scientific">Caerostris extrusa</name>
    <name type="common">Bark spider</name>
    <name type="synonym">Caerostris bankana</name>
    <dbReference type="NCBI Taxonomy" id="172846"/>
    <lineage>
        <taxon>Eukaryota</taxon>
        <taxon>Metazoa</taxon>
        <taxon>Ecdysozoa</taxon>
        <taxon>Arthropoda</taxon>
        <taxon>Chelicerata</taxon>
        <taxon>Arachnida</taxon>
        <taxon>Araneae</taxon>
        <taxon>Araneomorphae</taxon>
        <taxon>Entelegynae</taxon>
        <taxon>Araneoidea</taxon>
        <taxon>Araneidae</taxon>
        <taxon>Caerostris</taxon>
    </lineage>
</organism>
<feature type="compositionally biased region" description="Basic and acidic residues" evidence="1">
    <location>
        <begin position="54"/>
        <end position="69"/>
    </location>
</feature>
<feature type="compositionally biased region" description="Basic and acidic residues" evidence="1">
    <location>
        <begin position="205"/>
        <end position="220"/>
    </location>
</feature>
<keyword evidence="3" id="KW-1185">Reference proteome</keyword>
<dbReference type="AlphaFoldDB" id="A0AAV4QVS7"/>
<evidence type="ECO:0000256" key="1">
    <source>
        <dbReference type="SAM" id="MobiDB-lite"/>
    </source>
</evidence>
<accession>A0AAV4QVS7</accession>
<feature type="compositionally biased region" description="Low complexity" evidence="1">
    <location>
        <begin position="140"/>
        <end position="163"/>
    </location>
</feature>